<reference evidence="8 9" key="1">
    <citation type="submission" date="2019-07" db="EMBL/GenBank/DDBJ databases">
        <title>R&amp;d 2014.</title>
        <authorList>
            <person name="Klenk H.-P."/>
        </authorList>
    </citation>
    <scope>NUCLEOTIDE SEQUENCE [LARGE SCALE GENOMIC DNA]</scope>
    <source>
        <strain evidence="8 9">DSM 43194</strain>
    </source>
</reference>
<evidence type="ECO:0000256" key="4">
    <source>
        <dbReference type="ARBA" id="ARBA00022989"/>
    </source>
</evidence>
<evidence type="ECO:0000259" key="7">
    <source>
        <dbReference type="PROSITE" id="PS50850"/>
    </source>
</evidence>
<protein>
    <submittedName>
        <fullName evidence="8">Putative MFS family arabinose efflux permease</fullName>
    </submittedName>
</protein>
<dbReference type="SUPFAM" id="SSF103473">
    <property type="entry name" value="MFS general substrate transporter"/>
    <property type="match status" value="1"/>
</dbReference>
<dbReference type="Gene3D" id="1.20.1250.20">
    <property type="entry name" value="MFS general substrate transporter like domains"/>
    <property type="match status" value="1"/>
</dbReference>
<keyword evidence="5 6" id="KW-0472">Membrane</keyword>
<dbReference type="PANTHER" id="PTHR42718">
    <property type="entry name" value="MAJOR FACILITATOR SUPERFAMILY MULTIDRUG TRANSPORTER MFSC"/>
    <property type="match status" value="1"/>
</dbReference>
<dbReference type="PRINTS" id="PR01035">
    <property type="entry name" value="TCRTETA"/>
</dbReference>
<dbReference type="InterPro" id="IPR011701">
    <property type="entry name" value="MFS"/>
</dbReference>
<dbReference type="InterPro" id="IPR020846">
    <property type="entry name" value="MFS_dom"/>
</dbReference>
<feature type="transmembrane region" description="Helical" evidence="6">
    <location>
        <begin position="332"/>
        <end position="352"/>
    </location>
</feature>
<dbReference type="GO" id="GO:0005886">
    <property type="term" value="C:plasma membrane"/>
    <property type="evidence" value="ECO:0007669"/>
    <property type="project" value="UniProtKB-SubCell"/>
</dbReference>
<keyword evidence="2" id="KW-0813">Transport</keyword>
<dbReference type="Pfam" id="PF07690">
    <property type="entry name" value="MFS_1"/>
    <property type="match status" value="1"/>
</dbReference>
<comment type="subcellular location">
    <subcellularLocation>
        <location evidence="1">Cell membrane</location>
        <topology evidence="1">Multi-pass membrane protein</topology>
    </subcellularLocation>
</comment>
<feature type="transmembrane region" description="Helical" evidence="6">
    <location>
        <begin position="85"/>
        <end position="105"/>
    </location>
</feature>
<comment type="caution">
    <text evidence="8">The sequence shown here is derived from an EMBL/GenBank/DDBJ whole genome shotgun (WGS) entry which is preliminary data.</text>
</comment>
<proteinExistence type="predicted"/>
<evidence type="ECO:0000256" key="1">
    <source>
        <dbReference type="ARBA" id="ARBA00004651"/>
    </source>
</evidence>
<dbReference type="Proteomes" id="UP000317303">
    <property type="component" value="Unassembled WGS sequence"/>
</dbReference>
<feature type="transmembrane region" description="Helical" evidence="6">
    <location>
        <begin position="274"/>
        <end position="293"/>
    </location>
</feature>
<feature type="transmembrane region" description="Helical" evidence="6">
    <location>
        <begin position="51"/>
        <end position="73"/>
    </location>
</feature>
<feature type="transmembrane region" description="Helical" evidence="6">
    <location>
        <begin position="299"/>
        <end position="320"/>
    </location>
</feature>
<feature type="domain" description="Major facilitator superfamily (MFS) profile" evidence="7">
    <location>
        <begin position="16"/>
        <end position="384"/>
    </location>
</feature>
<dbReference type="GO" id="GO:0022857">
    <property type="term" value="F:transmembrane transporter activity"/>
    <property type="evidence" value="ECO:0007669"/>
    <property type="project" value="InterPro"/>
</dbReference>
<dbReference type="InterPro" id="IPR036259">
    <property type="entry name" value="MFS_trans_sf"/>
</dbReference>
<keyword evidence="9" id="KW-1185">Reference proteome</keyword>
<evidence type="ECO:0000256" key="6">
    <source>
        <dbReference type="SAM" id="Phobius"/>
    </source>
</evidence>
<dbReference type="InterPro" id="IPR001958">
    <property type="entry name" value="Tet-R_TetA/multi-R_MdtG-like"/>
</dbReference>
<dbReference type="RefSeq" id="WP_051757863.1">
    <property type="nucleotide sequence ID" value="NZ_JOIJ01000009.1"/>
</dbReference>
<dbReference type="EMBL" id="VLJV01000001">
    <property type="protein sequence ID" value="TWH19221.1"/>
    <property type="molecule type" value="Genomic_DNA"/>
</dbReference>
<dbReference type="AlphaFoldDB" id="A0A660CE45"/>
<evidence type="ECO:0000256" key="2">
    <source>
        <dbReference type="ARBA" id="ARBA00022448"/>
    </source>
</evidence>
<evidence type="ECO:0000256" key="3">
    <source>
        <dbReference type="ARBA" id="ARBA00022692"/>
    </source>
</evidence>
<feature type="transmembrane region" description="Helical" evidence="6">
    <location>
        <begin position="169"/>
        <end position="187"/>
    </location>
</feature>
<keyword evidence="3 6" id="KW-0812">Transmembrane</keyword>
<evidence type="ECO:0000313" key="8">
    <source>
        <dbReference type="EMBL" id="TWH19221.1"/>
    </source>
</evidence>
<dbReference type="PROSITE" id="PS50850">
    <property type="entry name" value="MFS"/>
    <property type="match status" value="1"/>
</dbReference>
<accession>A0A660CE45</accession>
<evidence type="ECO:0000256" key="5">
    <source>
        <dbReference type="ARBA" id="ARBA00023136"/>
    </source>
</evidence>
<sequence length="386" mass="38663">MSGPAETGSAAGSRLPRAGLYLGALLGPFGGGVVAAILPEIGESFAVPASAAASSLTAYLLPFAALMLVSGTLGERWGPARTIRIAYVAYAVVSVLAVVAPWFWLFQTGRALQGCANAFTTPLLMARLAAMTPPERLGRALGMFGAMQAVGQTSAPLVGGLAGEASWRWAFVGIAVVGALLAVWPLPADNGGSTPAAGRLRDPWRRDVLVPGLVALVGWACLAGLSFLVAFRFEDAFDLGSGARGLVLTGFGAAGFLCARAAGAATDRFGGRTTALVGLLAGAGLLVLIGGATAMPIAIAAWAAAGICGQLVLVAVNTTVLSDTGPGRGGAISVVQALRFLGMAAAPAVFTAPYHADALLGFALPAAALVAAAPLSITLSRGRSRD</sequence>
<keyword evidence="4 6" id="KW-1133">Transmembrane helix</keyword>
<feature type="transmembrane region" description="Helical" evidence="6">
    <location>
        <begin position="358"/>
        <end position="379"/>
    </location>
</feature>
<evidence type="ECO:0000313" key="9">
    <source>
        <dbReference type="Proteomes" id="UP000317303"/>
    </source>
</evidence>
<organism evidence="8 9">
    <name type="scientific">Prauserella rugosa</name>
    <dbReference type="NCBI Taxonomy" id="43354"/>
    <lineage>
        <taxon>Bacteria</taxon>
        <taxon>Bacillati</taxon>
        <taxon>Actinomycetota</taxon>
        <taxon>Actinomycetes</taxon>
        <taxon>Pseudonocardiales</taxon>
        <taxon>Pseudonocardiaceae</taxon>
        <taxon>Prauserella</taxon>
    </lineage>
</organism>
<feature type="transmembrane region" description="Helical" evidence="6">
    <location>
        <begin position="208"/>
        <end position="231"/>
    </location>
</feature>
<dbReference type="PANTHER" id="PTHR42718:SF9">
    <property type="entry name" value="MAJOR FACILITATOR SUPERFAMILY MULTIDRUG TRANSPORTER MFSC"/>
    <property type="match status" value="1"/>
</dbReference>
<feature type="transmembrane region" description="Helical" evidence="6">
    <location>
        <begin position="243"/>
        <end position="262"/>
    </location>
</feature>
<name>A0A660CE45_9PSEU</name>
<gene>
    <name evidence="8" type="ORF">JD82_01044</name>
</gene>
<feature type="transmembrane region" description="Helical" evidence="6">
    <location>
        <begin position="20"/>
        <end position="39"/>
    </location>
</feature>